<feature type="domain" description="RNase H type-1" evidence="1">
    <location>
        <begin position="12"/>
        <end position="87"/>
    </location>
</feature>
<dbReference type="CDD" id="cd06222">
    <property type="entry name" value="RNase_H_like"/>
    <property type="match status" value="1"/>
</dbReference>
<dbReference type="PANTHER" id="PTHR47723:SF19">
    <property type="entry name" value="POLYNUCLEOTIDYL TRANSFERASE, RIBONUCLEASE H-LIKE SUPERFAMILY PROTEIN"/>
    <property type="match status" value="1"/>
</dbReference>
<evidence type="ECO:0000259" key="1">
    <source>
        <dbReference type="Pfam" id="PF13456"/>
    </source>
</evidence>
<dbReference type="GO" id="GO:0004523">
    <property type="term" value="F:RNA-DNA hybrid ribonuclease activity"/>
    <property type="evidence" value="ECO:0007669"/>
    <property type="project" value="InterPro"/>
</dbReference>
<dbReference type="PANTHER" id="PTHR47723">
    <property type="entry name" value="OS05G0353850 PROTEIN"/>
    <property type="match status" value="1"/>
</dbReference>
<comment type="caution">
    <text evidence="2">The sequence shown here is derived from an EMBL/GenBank/DDBJ whole genome shotgun (WGS) entry which is preliminary data.</text>
</comment>
<dbReference type="InterPro" id="IPR036397">
    <property type="entry name" value="RNaseH_sf"/>
</dbReference>
<dbReference type="AlphaFoldDB" id="A0A7J6XAQ9"/>
<dbReference type="OrthoDB" id="1752183at2759"/>
<dbReference type="Pfam" id="PF13456">
    <property type="entry name" value="RVT_3"/>
    <property type="match status" value="1"/>
</dbReference>
<keyword evidence="3" id="KW-1185">Reference proteome</keyword>
<dbReference type="SUPFAM" id="SSF53098">
    <property type="entry name" value="Ribonuclease H-like"/>
    <property type="match status" value="1"/>
</dbReference>
<protein>
    <recommendedName>
        <fullName evidence="1">RNase H type-1 domain-containing protein</fullName>
    </recommendedName>
</protein>
<sequence>MPPNEDVVQISYDGSVEKDRAGFGGVMRDYLGGVKCLFSGGSSVRSVITQELLAIWHGIKGAKELGFEKIEVTSDSLRVVHLLQQKEAPPWYTKVERQVPIVLY</sequence>
<evidence type="ECO:0000313" key="2">
    <source>
        <dbReference type="EMBL" id="KAF5206077.1"/>
    </source>
</evidence>
<accession>A0A7J6XAQ9</accession>
<name>A0A7J6XAQ9_THATH</name>
<dbReference type="InterPro" id="IPR044730">
    <property type="entry name" value="RNase_H-like_dom_plant"/>
</dbReference>
<reference evidence="2 3" key="1">
    <citation type="submission" date="2020-06" db="EMBL/GenBank/DDBJ databases">
        <title>Transcriptomic and genomic resources for Thalictrum thalictroides and T. hernandezii: Facilitating candidate gene discovery in an emerging model plant lineage.</title>
        <authorList>
            <person name="Arias T."/>
            <person name="Riano-Pachon D.M."/>
            <person name="Di Stilio V.S."/>
        </authorList>
    </citation>
    <scope>NUCLEOTIDE SEQUENCE [LARGE SCALE GENOMIC DNA]</scope>
    <source>
        <strain evidence="3">cv. WT478/WT964</strain>
        <tissue evidence="2">Leaves</tissue>
    </source>
</reference>
<dbReference type="EMBL" id="JABWDY010003225">
    <property type="protein sequence ID" value="KAF5206077.1"/>
    <property type="molecule type" value="Genomic_DNA"/>
</dbReference>
<dbReference type="Proteomes" id="UP000554482">
    <property type="component" value="Unassembled WGS sequence"/>
</dbReference>
<dbReference type="InterPro" id="IPR053151">
    <property type="entry name" value="RNase_H-like"/>
</dbReference>
<organism evidence="2 3">
    <name type="scientific">Thalictrum thalictroides</name>
    <name type="common">Rue-anemone</name>
    <name type="synonym">Anemone thalictroides</name>
    <dbReference type="NCBI Taxonomy" id="46969"/>
    <lineage>
        <taxon>Eukaryota</taxon>
        <taxon>Viridiplantae</taxon>
        <taxon>Streptophyta</taxon>
        <taxon>Embryophyta</taxon>
        <taxon>Tracheophyta</taxon>
        <taxon>Spermatophyta</taxon>
        <taxon>Magnoliopsida</taxon>
        <taxon>Ranunculales</taxon>
        <taxon>Ranunculaceae</taxon>
        <taxon>Thalictroideae</taxon>
        <taxon>Thalictrum</taxon>
    </lineage>
</organism>
<dbReference type="InterPro" id="IPR002156">
    <property type="entry name" value="RNaseH_domain"/>
</dbReference>
<dbReference type="Gene3D" id="3.30.420.10">
    <property type="entry name" value="Ribonuclease H-like superfamily/Ribonuclease H"/>
    <property type="match status" value="1"/>
</dbReference>
<gene>
    <name evidence="2" type="ORF">FRX31_004334</name>
</gene>
<proteinExistence type="predicted"/>
<evidence type="ECO:0000313" key="3">
    <source>
        <dbReference type="Proteomes" id="UP000554482"/>
    </source>
</evidence>
<dbReference type="GO" id="GO:0003676">
    <property type="term" value="F:nucleic acid binding"/>
    <property type="evidence" value="ECO:0007669"/>
    <property type="project" value="InterPro"/>
</dbReference>
<dbReference type="InterPro" id="IPR012337">
    <property type="entry name" value="RNaseH-like_sf"/>
</dbReference>